<evidence type="ECO:0000259" key="7">
    <source>
        <dbReference type="PROSITE" id="PS50839"/>
    </source>
</evidence>
<organism evidence="8 9">
    <name type="scientific">Deinococcus lacus</name>
    <dbReference type="NCBI Taxonomy" id="392561"/>
    <lineage>
        <taxon>Bacteria</taxon>
        <taxon>Thermotogati</taxon>
        <taxon>Deinococcota</taxon>
        <taxon>Deinococci</taxon>
        <taxon>Deinococcales</taxon>
        <taxon>Deinococcaceae</taxon>
        <taxon>Deinococcus</taxon>
    </lineage>
</organism>
<accession>A0ABW1Y9Z5</accession>
<dbReference type="Gene3D" id="3.30.450.350">
    <property type="entry name" value="CHASE domain"/>
    <property type="match status" value="1"/>
</dbReference>
<keyword evidence="9" id="KW-1185">Reference proteome</keyword>
<evidence type="ECO:0000256" key="2">
    <source>
        <dbReference type="ARBA" id="ARBA00022692"/>
    </source>
</evidence>
<sequence length="390" mass="42680">MTALPQARSALPAALFWLIVLLGALAAYSLHNFARGLERAAQEERIEGYAAALTQRLGSYENLLQATQAFWLSSNPSQAEFETFVAGLSLPERYPAVQGVAFYSWEEGAGKSRQARITHIAPATAQNMAILGYDGYADPPRRNAMDLAASSGAPQLTPLLKIRQQEAHGGHAAGFVYFLPVKRGERVLGLVAVGVRLDRLTEQLGLVEANQRQEAVSLYLDGRLIFPANGRAERQSLSGELPGLGGHDWSLRYDPSRVPVTPFGLFPALILGLSLVAAAMTYRLTRAQAEAEQTLRLSNHSLHESQGRLEQSRAEFAAVFQAIQDGAVFTDLSGRIRLTNQAFSRQLAAEPRELLGHNVSEWHLDSRLGGSRVRGRDHALPPARRHLFYG</sequence>
<dbReference type="Gene3D" id="3.30.450.20">
    <property type="entry name" value="PAS domain"/>
    <property type="match status" value="1"/>
</dbReference>
<dbReference type="PROSITE" id="PS50839">
    <property type="entry name" value="CHASE"/>
    <property type="match status" value="1"/>
</dbReference>
<dbReference type="EMBL" id="JBHSWD010000001">
    <property type="protein sequence ID" value="MFC6591023.1"/>
    <property type="molecule type" value="Genomic_DNA"/>
</dbReference>
<dbReference type="InterPro" id="IPR000014">
    <property type="entry name" value="PAS"/>
</dbReference>
<dbReference type="RefSeq" id="WP_380082029.1">
    <property type="nucleotide sequence ID" value="NZ_JBHSWD010000001.1"/>
</dbReference>
<keyword evidence="2 5" id="KW-0812">Transmembrane</keyword>
<dbReference type="InterPro" id="IPR035965">
    <property type="entry name" value="PAS-like_dom_sf"/>
</dbReference>
<evidence type="ECO:0000313" key="9">
    <source>
        <dbReference type="Proteomes" id="UP001596297"/>
    </source>
</evidence>
<evidence type="ECO:0000313" key="8">
    <source>
        <dbReference type="EMBL" id="MFC6591023.1"/>
    </source>
</evidence>
<dbReference type="CDD" id="cd00130">
    <property type="entry name" value="PAS"/>
    <property type="match status" value="1"/>
</dbReference>
<evidence type="ECO:0000259" key="6">
    <source>
        <dbReference type="PROSITE" id="PS50112"/>
    </source>
</evidence>
<evidence type="ECO:0000256" key="3">
    <source>
        <dbReference type="ARBA" id="ARBA00022989"/>
    </source>
</evidence>
<keyword evidence="4 5" id="KW-0472">Membrane</keyword>
<dbReference type="SUPFAM" id="SSF55785">
    <property type="entry name" value="PYP-like sensor domain (PAS domain)"/>
    <property type="match status" value="1"/>
</dbReference>
<evidence type="ECO:0000256" key="5">
    <source>
        <dbReference type="SAM" id="Phobius"/>
    </source>
</evidence>
<gene>
    <name evidence="8" type="ORF">ACFP81_02575</name>
</gene>
<dbReference type="SMART" id="SM00091">
    <property type="entry name" value="PAS"/>
    <property type="match status" value="1"/>
</dbReference>
<comment type="subcellular location">
    <subcellularLocation>
        <location evidence="1">Membrane</location>
    </subcellularLocation>
</comment>
<comment type="caution">
    <text evidence="8">The sequence shown here is derived from an EMBL/GenBank/DDBJ whole genome shotgun (WGS) entry which is preliminary data.</text>
</comment>
<name>A0ABW1Y9Z5_9DEIO</name>
<keyword evidence="3 5" id="KW-1133">Transmembrane helix</keyword>
<evidence type="ECO:0000256" key="4">
    <source>
        <dbReference type="ARBA" id="ARBA00023136"/>
    </source>
</evidence>
<dbReference type="Pfam" id="PF03924">
    <property type="entry name" value="CHASE"/>
    <property type="match status" value="1"/>
</dbReference>
<dbReference type="Proteomes" id="UP001596297">
    <property type="component" value="Unassembled WGS sequence"/>
</dbReference>
<proteinExistence type="predicted"/>
<protein>
    <submittedName>
        <fullName evidence="8">CHASE domain-containing protein</fullName>
    </submittedName>
</protein>
<feature type="transmembrane region" description="Helical" evidence="5">
    <location>
        <begin position="263"/>
        <end position="282"/>
    </location>
</feature>
<dbReference type="SMART" id="SM01079">
    <property type="entry name" value="CHASE"/>
    <property type="match status" value="1"/>
</dbReference>
<dbReference type="PROSITE" id="PS50112">
    <property type="entry name" value="PAS"/>
    <property type="match status" value="1"/>
</dbReference>
<dbReference type="InterPro" id="IPR042240">
    <property type="entry name" value="CHASE_sf"/>
</dbReference>
<evidence type="ECO:0000256" key="1">
    <source>
        <dbReference type="ARBA" id="ARBA00004370"/>
    </source>
</evidence>
<feature type="domain" description="CHASE" evidence="7">
    <location>
        <begin position="117"/>
        <end position="204"/>
    </location>
</feature>
<feature type="domain" description="PAS" evidence="6">
    <location>
        <begin position="312"/>
        <end position="358"/>
    </location>
</feature>
<reference evidence="9" key="1">
    <citation type="journal article" date="2019" name="Int. J. Syst. Evol. Microbiol.">
        <title>The Global Catalogue of Microorganisms (GCM) 10K type strain sequencing project: providing services to taxonomists for standard genome sequencing and annotation.</title>
        <authorList>
            <consortium name="The Broad Institute Genomics Platform"/>
            <consortium name="The Broad Institute Genome Sequencing Center for Infectious Disease"/>
            <person name="Wu L."/>
            <person name="Ma J."/>
        </authorList>
    </citation>
    <scope>NUCLEOTIDE SEQUENCE [LARGE SCALE GENOMIC DNA]</scope>
    <source>
        <strain evidence="9">CGMCC 1.15772</strain>
    </source>
</reference>
<dbReference type="InterPro" id="IPR006189">
    <property type="entry name" value="CHASE_dom"/>
</dbReference>